<dbReference type="PANTHER" id="PTHR47149">
    <property type="entry name" value="F-BOX PROTEIN RMF"/>
    <property type="match status" value="1"/>
</dbReference>
<proteinExistence type="predicted"/>
<dbReference type="GO" id="GO:0005634">
    <property type="term" value="C:nucleus"/>
    <property type="evidence" value="ECO:0007669"/>
    <property type="project" value="TreeGrafter"/>
</dbReference>
<comment type="caution">
    <text evidence="1">The sequence shown here is derived from an EMBL/GenBank/DDBJ whole genome shotgun (WGS) entry which is preliminary data.</text>
</comment>
<dbReference type="AlphaFoldDB" id="A0A9P9ZCD1"/>
<keyword evidence="2" id="KW-1185">Reference proteome</keyword>
<evidence type="ECO:0000313" key="2">
    <source>
        <dbReference type="Proteomes" id="UP001151287"/>
    </source>
</evidence>
<sequence length="173" mass="19647">MLLMRTLNLPSWLPPPPGTYLKLSIEQFGFCSLNKARTGIWISEHQVARCHCSNTCPELVHVLDARHLELFLEEGYKNGTWQYEEIGYDCIPVHRDIAVGAIFDLTRMWSPTSSQILKAKSWARPAPFKAKIGSHCVAVSVKLEENNGILVRYQVMKDDNGKVVSMRISNYVI</sequence>
<dbReference type="EMBL" id="JAMQYH010000005">
    <property type="protein sequence ID" value="KAJ1685212.1"/>
    <property type="molecule type" value="Genomic_DNA"/>
</dbReference>
<gene>
    <name evidence="1" type="ORF">LUZ63_016602</name>
</gene>
<dbReference type="PANTHER" id="PTHR47149:SF1">
    <property type="entry name" value="F-BOX PROTEIN RMF"/>
    <property type="match status" value="1"/>
</dbReference>
<dbReference type="Proteomes" id="UP001151287">
    <property type="component" value="Unassembled WGS sequence"/>
</dbReference>
<protein>
    <submittedName>
        <fullName evidence="1">Uncharacterized protein</fullName>
    </submittedName>
</protein>
<dbReference type="OrthoDB" id="8062037at2759"/>
<accession>A0A9P9ZCD1</accession>
<dbReference type="GO" id="GO:0061458">
    <property type="term" value="P:reproductive system development"/>
    <property type="evidence" value="ECO:0007669"/>
    <property type="project" value="TreeGrafter"/>
</dbReference>
<name>A0A9P9ZCD1_9POAL</name>
<evidence type="ECO:0000313" key="1">
    <source>
        <dbReference type="EMBL" id="KAJ1685212.1"/>
    </source>
</evidence>
<reference evidence="1" key="1">
    <citation type="journal article" date="2022" name="Cell">
        <title>Repeat-based holocentromeres influence genome architecture and karyotype evolution.</title>
        <authorList>
            <person name="Hofstatter P.G."/>
            <person name="Thangavel G."/>
            <person name="Lux T."/>
            <person name="Neumann P."/>
            <person name="Vondrak T."/>
            <person name="Novak P."/>
            <person name="Zhang M."/>
            <person name="Costa L."/>
            <person name="Castellani M."/>
            <person name="Scott A."/>
            <person name="Toegelov H."/>
            <person name="Fuchs J."/>
            <person name="Mata-Sucre Y."/>
            <person name="Dias Y."/>
            <person name="Vanzela A.L.L."/>
            <person name="Huettel B."/>
            <person name="Almeida C.C.S."/>
            <person name="Simkova H."/>
            <person name="Souza G."/>
            <person name="Pedrosa-Harand A."/>
            <person name="Macas J."/>
            <person name="Mayer K.F.X."/>
            <person name="Houben A."/>
            <person name="Marques A."/>
        </authorList>
    </citation>
    <scope>NUCLEOTIDE SEQUENCE</scope>
    <source>
        <strain evidence="1">RhyBre1mFocal</strain>
    </source>
</reference>
<organism evidence="1 2">
    <name type="scientific">Rhynchospora breviuscula</name>
    <dbReference type="NCBI Taxonomy" id="2022672"/>
    <lineage>
        <taxon>Eukaryota</taxon>
        <taxon>Viridiplantae</taxon>
        <taxon>Streptophyta</taxon>
        <taxon>Embryophyta</taxon>
        <taxon>Tracheophyta</taxon>
        <taxon>Spermatophyta</taxon>
        <taxon>Magnoliopsida</taxon>
        <taxon>Liliopsida</taxon>
        <taxon>Poales</taxon>
        <taxon>Cyperaceae</taxon>
        <taxon>Cyperoideae</taxon>
        <taxon>Rhynchosporeae</taxon>
        <taxon>Rhynchospora</taxon>
    </lineage>
</organism>